<keyword evidence="2" id="KW-0560">Oxidoreductase</keyword>
<dbReference type="CDD" id="cd05233">
    <property type="entry name" value="SDR_c"/>
    <property type="match status" value="1"/>
</dbReference>
<dbReference type="EMBL" id="RZNC01000001">
    <property type="protein sequence ID" value="RWZ67727.1"/>
    <property type="molecule type" value="Genomic_DNA"/>
</dbReference>
<dbReference type="OrthoDB" id="286404at2"/>
<dbReference type="InterPro" id="IPR002347">
    <property type="entry name" value="SDR_fam"/>
</dbReference>
<dbReference type="Proteomes" id="UP000288603">
    <property type="component" value="Unassembled WGS sequence"/>
</dbReference>
<evidence type="ECO:0000256" key="3">
    <source>
        <dbReference type="SAM" id="MobiDB-lite"/>
    </source>
</evidence>
<organism evidence="4 5">
    <name type="scientific">Labedella populi</name>
    <dbReference type="NCBI Taxonomy" id="2498850"/>
    <lineage>
        <taxon>Bacteria</taxon>
        <taxon>Bacillati</taxon>
        <taxon>Actinomycetota</taxon>
        <taxon>Actinomycetes</taxon>
        <taxon>Micrococcales</taxon>
        <taxon>Microbacteriaceae</taxon>
        <taxon>Labedella</taxon>
    </lineage>
</organism>
<dbReference type="AlphaFoldDB" id="A0A3S4A1N4"/>
<proteinExistence type="inferred from homology"/>
<evidence type="ECO:0000313" key="5">
    <source>
        <dbReference type="Proteomes" id="UP000288603"/>
    </source>
</evidence>
<dbReference type="InterPro" id="IPR036291">
    <property type="entry name" value="NAD(P)-bd_dom_sf"/>
</dbReference>
<gene>
    <name evidence="4" type="ORF">ELQ92_00150</name>
</gene>
<accession>A0A3S4A1N4</accession>
<evidence type="ECO:0000313" key="4">
    <source>
        <dbReference type="EMBL" id="RWZ67727.1"/>
    </source>
</evidence>
<feature type="region of interest" description="Disordered" evidence="3">
    <location>
        <begin position="270"/>
        <end position="305"/>
    </location>
</feature>
<sequence length="305" mass="30852">MTGTTSTTRRFEGAVAVVTGAGSGLGRASAVRLASEGAHVVAVDVNTAAVEALVAELPTASIAVTADVSDETAVVGYMRAGIEAFGRIDVFHLNAGIFGSFAPIPDLEVDDFERVMAVNVRGQFLGLRAALRHYRDRSESAGEPVPGSIVFTASIASLRGSADLLPYQTSKHAVTGLVHGAAVYGGPLGIRVNGVAPGIVPTELFAAAATTKGGGNDMTARASTTPLRRAGTPENIAGVVAFLLSDDAAYTTGEIVSADGGASIVNTVRPSGGAGAWDPTSIDDGLYGEGWRGTPSGHENEGSAS</sequence>
<name>A0A3S4A1N4_9MICO</name>
<reference evidence="4 5" key="1">
    <citation type="submission" date="2018-12" db="EMBL/GenBank/DDBJ databases">
        <authorList>
            <person name="Li F."/>
        </authorList>
    </citation>
    <scope>NUCLEOTIDE SEQUENCE [LARGE SCALE GENOMIC DNA]</scope>
    <source>
        <strain evidence="4 5">8H24J-4-2</strain>
    </source>
</reference>
<comment type="similarity">
    <text evidence="1">Belongs to the short-chain dehydrogenases/reductases (SDR) family.</text>
</comment>
<dbReference type="PANTHER" id="PTHR24321">
    <property type="entry name" value="DEHYDROGENASES, SHORT CHAIN"/>
    <property type="match status" value="1"/>
</dbReference>
<dbReference type="FunFam" id="3.40.50.720:FF:000084">
    <property type="entry name" value="Short-chain dehydrogenase reductase"/>
    <property type="match status" value="1"/>
</dbReference>
<evidence type="ECO:0000256" key="2">
    <source>
        <dbReference type="ARBA" id="ARBA00023002"/>
    </source>
</evidence>
<dbReference type="RefSeq" id="WP_128496817.1">
    <property type="nucleotide sequence ID" value="NZ_RZNC01000001.1"/>
</dbReference>
<dbReference type="PRINTS" id="PR00081">
    <property type="entry name" value="GDHRDH"/>
</dbReference>
<dbReference type="PANTHER" id="PTHR24321:SF8">
    <property type="entry name" value="ESTRADIOL 17-BETA-DEHYDROGENASE 8-RELATED"/>
    <property type="match status" value="1"/>
</dbReference>
<dbReference type="SUPFAM" id="SSF51735">
    <property type="entry name" value="NAD(P)-binding Rossmann-fold domains"/>
    <property type="match status" value="1"/>
</dbReference>
<dbReference type="Gene3D" id="3.40.50.720">
    <property type="entry name" value="NAD(P)-binding Rossmann-like Domain"/>
    <property type="match status" value="1"/>
</dbReference>
<comment type="caution">
    <text evidence="4">The sequence shown here is derived from an EMBL/GenBank/DDBJ whole genome shotgun (WGS) entry which is preliminary data.</text>
</comment>
<dbReference type="GO" id="GO:0016491">
    <property type="term" value="F:oxidoreductase activity"/>
    <property type="evidence" value="ECO:0007669"/>
    <property type="project" value="UniProtKB-KW"/>
</dbReference>
<keyword evidence="5" id="KW-1185">Reference proteome</keyword>
<evidence type="ECO:0000256" key="1">
    <source>
        <dbReference type="ARBA" id="ARBA00006484"/>
    </source>
</evidence>
<dbReference type="Pfam" id="PF13561">
    <property type="entry name" value="adh_short_C2"/>
    <property type="match status" value="1"/>
</dbReference>
<protein>
    <submittedName>
        <fullName evidence="4">SDR family oxidoreductase</fullName>
    </submittedName>
</protein>